<keyword evidence="2" id="KW-0472">Membrane</keyword>
<protein>
    <submittedName>
        <fullName evidence="3">Uncharacterized protein</fullName>
    </submittedName>
</protein>
<accession>A0A1L7X847</accession>
<evidence type="ECO:0000256" key="1">
    <source>
        <dbReference type="SAM" id="MobiDB-lite"/>
    </source>
</evidence>
<organism evidence="3 4">
    <name type="scientific">Phialocephala subalpina</name>
    <dbReference type="NCBI Taxonomy" id="576137"/>
    <lineage>
        <taxon>Eukaryota</taxon>
        <taxon>Fungi</taxon>
        <taxon>Dikarya</taxon>
        <taxon>Ascomycota</taxon>
        <taxon>Pezizomycotina</taxon>
        <taxon>Leotiomycetes</taxon>
        <taxon>Helotiales</taxon>
        <taxon>Mollisiaceae</taxon>
        <taxon>Phialocephala</taxon>
        <taxon>Phialocephala fortinii species complex</taxon>
    </lineage>
</organism>
<dbReference type="Proteomes" id="UP000184330">
    <property type="component" value="Unassembled WGS sequence"/>
</dbReference>
<gene>
    <name evidence="3" type="ORF">PAC_11082</name>
</gene>
<evidence type="ECO:0000313" key="3">
    <source>
        <dbReference type="EMBL" id="CZR61186.1"/>
    </source>
</evidence>
<keyword evidence="4" id="KW-1185">Reference proteome</keyword>
<keyword evidence="2" id="KW-0812">Transmembrane</keyword>
<dbReference type="AlphaFoldDB" id="A0A1L7X847"/>
<dbReference type="EMBL" id="FJOG01000017">
    <property type="protein sequence ID" value="CZR61186.1"/>
    <property type="molecule type" value="Genomic_DNA"/>
</dbReference>
<name>A0A1L7X847_9HELO</name>
<keyword evidence="2" id="KW-1133">Transmembrane helix</keyword>
<sequence length="187" mass="19374">MLLEAGPLGENSVASFIADASSPTPSGSSPGLAKPTGHHSGLAPGPLAGIILGTVIFLCATGGFCFLIFKKKLSETRLDLDLDGLEVGATPPGFDHVRNVELEAEPSKSELWTIINTPEFGGSNTRAASLGKGQERPGLESAIEEAASECLKQNPTTGDRQGAEASSANLVETGRETSRLRDVSTVE</sequence>
<evidence type="ECO:0000256" key="2">
    <source>
        <dbReference type="SAM" id="Phobius"/>
    </source>
</evidence>
<feature type="transmembrane region" description="Helical" evidence="2">
    <location>
        <begin position="47"/>
        <end position="69"/>
    </location>
</feature>
<evidence type="ECO:0000313" key="4">
    <source>
        <dbReference type="Proteomes" id="UP000184330"/>
    </source>
</evidence>
<feature type="region of interest" description="Disordered" evidence="1">
    <location>
        <begin position="123"/>
        <end position="187"/>
    </location>
</feature>
<feature type="compositionally biased region" description="Polar residues" evidence="1">
    <location>
        <begin position="151"/>
        <end position="170"/>
    </location>
</feature>
<feature type="compositionally biased region" description="Basic and acidic residues" evidence="1">
    <location>
        <begin position="173"/>
        <end position="187"/>
    </location>
</feature>
<proteinExistence type="predicted"/>
<reference evidence="3 4" key="1">
    <citation type="submission" date="2016-03" db="EMBL/GenBank/DDBJ databases">
        <authorList>
            <person name="Ploux O."/>
        </authorList>
    </citation>
    <scope>NUCLEOTIDE SEQUENCE [LARGE SCALE GENOMIC DNA]</scope>
    <source>
        <strain evidence="3 4">UAMH 11012</strain>
    </source>
</reference>